<proteinExistence type="predicted"/>
<organism evidence="8 9">
    <name type="scientific">Phaeospirillum tilakii</name>
    <dbReference type="NCBI Taxonomy" id="741673"/>
    <lineage>
        <taxon>Bacteria</taxon>
        <taxon>Pseudomonadati</taxon>
        <taxon>Pseudomonadota</taxon>
        <taxon>Alphaproteobacteria</taxon>
        <taxon>Rhodospirillales</taxon>
        <taxon>Rhodospirillaceae</taxon>
        <taxon>Phaeospirillum</taxon>
    </lineage>
</organism>
<protein>
    <submittedName>
        <fullName evidence="8">Lysophospholipid acyltransferase family protein</fullName>
    </submittedName>
</protein>
<comment type="pathway">
    <text evidence="1">Lipid metabolism.</text>
</comment>
<name>A0ABW5CGN8_9PROT</name>
<evidence type="ECO:0000259" key="7">
    <source>
        <dbReference type="SMART" id="SM00563"/>
    </source>
</evidence>
<feature type="transmembrane region" description="Helical" evidence="6">
    <location>
        <begin position="6"/>
        <end position="28"/>
    </location>
</feature>
<keyword evidence="6" id="KW-0472">Membrane</keyword>
<dbReference type="Pfam" id="PF01553">
    <property type="entry name" value="Acyltransferase"/>
    <property type="match status" value="1"/>
</dbReference>
<dbReference type="SUPFAM" id="SSF69593">
    <property type="entry name" value="Glycerol-3-phosphate (1)-acyltransferase"/>
    <property type="match status" value="1"/>
</dbReference>
<evidence type="ECO:0000256" key="2">
    <source>
        <dbReference type="ARBA" id="ARBA00022516"/>
    </source>
</evidence>
<evidence type="ECO:0000313" key="8">
    <source>
        <dbReference type="EMBL" id="MFD2235238.1"/>
    </source>
</evidence>
<evidence type="ECO:0000256" key="6">
    <source>
        <dbReference type="SAM" id="Phobius"/>
    </source>
</evidence>
<evidence type="ECO:0000256" key="5">
    <source>
        <dbReference type="ARBA" id="ARBA00023315"/>
    </source>
</evidence>
<dbReference type="InterPro" id="IPR002123">
    <property type="entry name" value="Plipid/glycerol_acylTrfase"/>
</dbReference>
<sequence>MVSPALALLRFTAFCLWTLLLVPPYLMLRVISHRVAARFVVAYWRGVMRLIGFEVVAHGAPAAALGPVLFVANHASYLDIIVLGGLIPACFIAKAEVAGWPGFGFLARLARTVFVDRRPAATARERDGIRRRLEHGDSLILFAEGTSNDGNGVLPFKSALLSVAEAALPAAGGAEQPLPVQPVSLAYTRLDGLPLGRAFRPYFAWYGDMTLAGHLFRALGLGRVTIEVMFHPPTTLAAFPSRKDLASHCHAQVAGGVATLLAGRA</sequence>
<keyword evidence="9" id="KW-1185">Reference proteome</keyword>
<keyword evidence="6" id="KW-0812">Transmembrane</keyword>
<reference evidence="9" key="1">
    <citation type="journal article" date="2019" name="Int. J. Syst. Evol. Microbiol.">
        <title>The Global Catalogue of Microorganisms (GCM) 10K type strain sequencing project: providing services to taxonomists for standard genome sequencing and annotation.</title>
        <authorList>
            <consortium name="The Broad Institute Genomics Platform"/>
            <consortium name="The Broad Institute Genome Sequencing Center for Infectious Disease"/>
            <person name="Wu L."/>
            <person name="Ma J."/>
        </authorList>
    </citation>
    <scope>NUCLEOTIDE SEQUENCE [LARGE SCALE GENOMIC DNA]</scope>
    <source>
        <strain evidence="9">KCTC 15012</strain>
    </source>
</reference>
<gene>
    <name evidence="8" type="ORF">ACFSNB_15625</name>
</gene>
<keyword evidence="5 8" id="KW-0012">Acyltransferase</keyword>
<feature type="domain" description="Phospholipid/glycerol acyltransferase" evidence="7">
    <location>
        <begin position="68"/>
        <end position="188"/>
    </location>
</feature>
<evidence type="ECO:0000256" key="1">
    <source>
        <dbReference type="ARBA" id="ARBA00005189"/>
    </source>
</evidence>
<keyword evidence="2" id="KW-0444">Lipid biosynthesis</keyword>
<evidence type="ECO:0000256" key="4">
    <source>
        <dbReference type="ARBA" id="ARBA00023098"/>
    </source>
</evidence>
<evidence type="ECO:0000313" key="9">
    <source>
        <dbReference type="Proteomes" id="UP001597296"/>
    </source>
</evidence>
<dbReference type="RefSeq" id="WP_377318233.1">
    <property type="nucleotide sequence ID" value="NZ_JBHUIY010000039.1"/>
</dbReference>
<dbReference type="PANTHER" id="PTHR10434:SF64">
    <property type="entry name" value="1-ACYL-SN-GLYCEROL-3-PHOSPHATE ACYLTRANSFERASE-RELATED"/>
    <property type="match status" value="1"/>
</dbReference>
<dbReference type="Proteomes" id="UP001597296">
    <property type="component" value="Unassembled WGS sequence"/>
</dbReference>
<dbReference type="SMART" id="SM00563">
    <property type="entry name" value="PlsC"/>
    <property type="match status" value="1"/>
</dbReference>
<dbReference type="CDD" id="cd07989">
    <property type="entry name" value="LPLAT_AGPAT-like"/>
    <property type="match status" value="1"/>
</dbReference>
<accession>A0ABW5CGN8</accession>
<dbReference type="EMBL" id="JBHUIY010000039">
    <property type="protein sequence ID" value="MFD2235238.1"/>
    <property type="molecule type" value="Genomic_DNA"/>
</dbReference>
<keyword evidence="4" id="KW-0443">Lipid metabolism</keyword>
<keyword evidence="6" id="KW-1133">Transmembrane helix</keyword>
<comment type="caution">
    <text evidence="8">The sequence shown here is derived from an EMBL/GenBank/DDBJ whole genome shotgun (WGS) entry which is preliminary data.</text>
</comment>
<dbReference type="PANTHER" id="PTHR10434">
    <property type="entry name" value="1-ACYL-SN-GLYCEROL-3-PHOSPHATE ACYLTRANSFERASE"/>
    <property type="match status" value="1"/>
</dbReference>
<keyword evidence="3" id="KW-0808">Transferase</keyword>
<dbReference type="GO" id="GO:0016746">
    <property type="term" value="F:acyltransferase activity"/>
    <property type="evidence" value="ECO:0007669"/>
    <property type="project" value="UniProtKB-KW"/>
</dbReference>
<evidence type="ECO:0000256" key="3">
    <source>
        <dbReference type="ARBA" id="ARBA00022679"/>
    </source>
</evidence>